<dbReference type="Gene3D" id="3.30.300.30">
    <property type="match status" value="1"/>
</dbReference>
<gene>
    <name evidence="4" type="ORF">GCM10023189_40250</name>
</gene>
<sequence length="553" mass="61730">MQSINVEPRSVLLPDKLRHELQLDSKLGAGNFMYVAYNANPNRDVVNIFLHQPFKTFYGATVESFSIETLKETAERYAAWYLQQGVKAKDPVAVYFDEGGKYLVHYVALTSLGAIPILTNGAMPLPVAARHFKRTGAVGIFTDDPRYEGLLEQFTDTEILFLVTDDNIGHSEIQPLPAHFPYEHHSSDPVMITHSSGTTGVPKAVLLQHGRWFHGIRQLLGLPPAQGVDRYLSSLPSSHNAAIAYAIHAILNGSELVIMSERSGVAVAAAIEEYKPSTVISFPQTFVELSEICDAYDLNSISAWINSGDAAHETHIRKLVNHGFHYRGGQRIKGSQFVDGLGSSEMGHSSFRIIHTLYTNNYDRCVGLPQKWVEATILDEHGYELPQGRIGMLGVRSESITEGYWNDSVLTHRSRLKGYFLTGDLAYKDHLGCFYHVDRITDAVLTKDGWFYTLQNEELLMKEHAEIADCTIIGIPAEDNVQQLVAFVRLSKESKITEEEYLQQLNADLKAKGRPLLSQLKTVGKDEVPVGITGKVLKQLLKQKFKEQSTRST</sequence>
<protein>
    <submittedName>
        <fullName evidence="4">Long-chain fatty acid--CoA ligase</fullName>
    </submittedName>
</protein>
<dbReference type="InterPro" id="IPR020845">
    <property type="entry name" value="AMP-binding_CS"/>
</dbReference>
<evidence type="ECO:0000313" key="4">
    <source>
        <dbReference type="EMBL" id="GAA4462929.1"/>
    </source>
</evidence>
<evidence type="ECO:0000256" key="1">
    <source>
        <dbReference type="ARBA" id="ARBA00006432"/>
    </source>
</evidence>
<dbReference type="Gene3D" id="3.40.50.12780">
    <property type="entry name" value="N-terminal domain of ligase-like"/>
    <property type="match status" value="1"/>
</dbReference>
<dbReference type="Pfam" id="PF00501">
    <property type="entry name" value="AMP-binding"/>
    <property type="match status" value="1"/>
</dbReference>
<dbReference type="EMBL" id="BAABHD010000072">
    <property type="protein sequence ID" value="GAA4462929.1"/>
    <property type="molecule type" value="Genomic_DNA"/>
</dbReference>
<dbReference type="Proteomes" id="UP001501175">
    <property type="component" value="Unassembled WGS sequence"/>
</dbReference>
<evidence type="ECO:0000256" key="2">
    <source>
        <dbReference type="ARBA" id="ARBA00022598"/>
    </source>
</evidence>
<comment type="caution">
    <text evidence="4">The sequence shown here is derived from an EMBL/GenBank/DDBJ whole genome shotgun (WGS) entry which is preliminary data.</text>
</comment>
<dbReference type="CDD" id="cd04433">
    <property type="entry name" value="AFD_class_I"/>
    <property type="match status" value="1"/>
</dbReference>
<comment type="similarity">
    <text evidence="1">Belongs to the ATP-dependent AMP-binding enzyme family.</text>
</comment>
<dbReference type="InterPro" id="IPR042099">
    <property type="entry name" value="ANL_N_sf"/>
</dbReference>
<reference evidence="5" key="1">
    <citation type="journal article" date="2019" name="Int. J. Syst. Evol. Microbiol.">
        <title>The Global Catalogue of Microorganisms (GCM) 10K type strain sequencing project: providing services to taxonomists for standard genome sequencing and annotation.</title>
        <authorList>
            <consortium name="The Broad Institute Genomics Platform"/>
            <consortium name="The Broad Institute Genome Sequencing Center for Infectious Disease"/>
            <person name="Wu L."/>
            <person name="Ma J."/>
        </authorList>
    </citation>
    <scope>NUCLEOTIDE SEQUENCE [LARGE SCALE GENOMIC DNA]</scope>
    <source>
        <strain evidence="5">JCM 17927</strain>
    </source>
</reference>
<dbReference type="InterPro" id="IPR045851">
    <property type="entry name" value="AMP-bd_C_sf"/>
</dbReference>
<dbReference type="PANTHER" id="PTHR24096">
    <property type="entry name" value="LONG-CHAIN-FATTY-ACID--COA LIGASE"/>
    <property type="match status" value="1"/>
</dbReference>
<proteinExistence type="inferred from homology"/>
<feature type="domain" description="AMP-dependent synthetase/ligase" evidence="3">
    <location>
        <begin position="61"/>
        <end position="405"/>
    </location>
</feature>
<name>A0ABP8N806_9BACT</name>
<organism evidence="4 5">
    <name type="scientific">Nibrella saemangeumensis</name>
    <dbReference type="NCBI Taxonomy" id="1084526"/>
    <lineage>
        <taxon>Bacteria</taxon>
        <taxon>Pseudomonadati</taxon>
        <taxon>Bacteroidota</taxon>
        <taxon>Cytophagia</taxon>
        <taxon>Cytophagales</taxon>
        <taxon>Spirosomataceae</taxon>
        <taxon>Nibrella</taxon>
    </lineage>
</organism>
<dbReference type="RefSeq" id="WP_345246382.1">
    <property type="nucleotide sequence ID" value="NZ_BAABHD010000072.1"/>
</dbReference>
<dbReference type="PROSITE" id="PS00455">
    <property type="entry name" value="AMP_BINDING"/>
    <property type="match status" value="1"/>
</dbReference>
<accession>A0ABP8N806</accession>
<evidence type="ECO:0000259" key="3">
    <source>
        <dbReference type="Pfam" id="PF00501"/>
    </source>
</evidence>
<keyword evidence="5" id="KW-1185">Reference proteome</keyword>
<dbReference type="SUPFAM" id="SSF56801">
    <property type="entry name" value="Acetyl-CoA synthetase-like"/>
    <property type="match status" value="1"/>
</dbReference>
<dbReference type="InterPro" id="IPR000873">
    <property type="entry name" value="AMP-dep_synth/lig_dom"/>
</dbReference>
<dbReference type="PANTHER" id="PTHR24096:SF149">
    <property type="entry name" value="AMP-BINDING DOMAIN-CONTAINING PROTEIN-RELATED"/>
    <property type="match status" value="1"/>
</dbReference>
<keyword evidence="2 4" id="KW-0436">Ligase</keyword>
<evidence type="ECO:0000313" key="5">
    <source>
        <dbReference type="Proteomes" id="UP001501175"/>
    </source>
</evidence>
<dbReference type="GO" id="GO:0016874">
    <property type="term" value="F:ligase activity"/>
    <property type="evidence" value="ECO:0007669"/>
    <property type="project" value="UniProtKB-KW"/>
</dbReference>